<organism evidence="8 9">
    <name type="scientific">Hoyosella altamirensis</name>
    <dbReference type="NCBI Taxonomy" id="616997"/>
    <lineage>
        <taxon>Bacteria</taxon>
        <taxon>Bacillati</taxon>
        <taxon>Actinomycetota</taxon>
        <taxon>Actinomycetes</taxon>
        <taxon>Mycobacteriales</taxon>
        <taxon>Hoyosellaceae</taxon>
        <taxon>Hoyosella</taxon>
    </lineage>
</organism>
<keyword evidence="2" id="KW-1003">Cell membrane</keyword>
<name>A0A839RRW7_9ACTN</name>
<evidence type="ECO:0000256" key="5">
    <source>
        <dbReference type="ARBA" id="ARBA00023136"/>
    </source>
</evidence>
<dbReference type="Proteomes" id="UP000567922">
    <property type="component" value="Unassembled WGS sequence"/>
</dbReference>
<feature type="transmembrane region" description="Helical" evidence="6">
    <location>
        <begin position="377"/>
        <end position="401"/>
    </location>
</feature>
<feature type="transmembrane region" description="Helical" evidence="6">
    <location>
        <begin position="204"/>
        <end position="225"/>
    </location>
</feature>
<evidence type="ECO:0000313" key="9">
    <source>
        <dbReference type="Proteomes" id="UP000567922"/>
    </source>
</evidence>
<feature type="transmembrane region" description="Helical" evidence="6">
    <location>
        <begin position="29"/>
        <end position="53"/>
    </location>
</feature>
<keyword evidence="4 6" id="KW-1133">Transmembrane helix</keyword>
<keyword evidence="5 6" id="KW-0472">Membrane</keyword>
<evidence type="ECO:0000256" key="6">
    <source>
        <dbReference type="SAM" id="Phobius"/>
    </source>
</evidence>
<feature type="transmembrane region" description="Helical" evidence="6">
    <location>
        <begin position="231"/>
        <end position="257"/>
    </location>
</feature>
<feature type="domain" description="ABC3 transporter permease C-terminal" evidence="7">
    <location>
        <begin position="71"/>
        <end position="187"/>
    </location>
</feature>
<evidence type="ECO:0000256" key="4">
    <source>
        <dbReference type="ARBA" id="ARBA00022989"/>
    </source>
</evidence>
<evidence type="ECO:0000256" key="2">
    <source>
        <dbReference type="ARBA" id="ARBA00022475"/>
    </source>
</evidence>
<protein>
    <submittedName>
        <fullName evidence="8">MFS family permease</fullName>
    </submittedName>
</protein>
<feature type="transmembrane region" description="Helical" evidence="6">
    <location>
        <begin position="157"/>
        <end position="183"/>
    </location>
</feature>
<keyword evidence="9" id="KW-1185">Reference proteome</keyword>
<dbReference type="GO" id="GO:0005886">
    <property type="term" value="C:plasma membrane"/>
    <property type="evidence" value="ECO:0007669"/>
    <property type="project" value="UniProtKB-SubCell"/>
</dbReference>
<evidence type="ECO:0000256" key="1">
    <source>
        <dbReference type="ARBA" id="ARBA00004651"/>
    </source>
</evidence>
<dbReference type="EMBL" id="JACHWS010000003">
    <property type="protein sequence ID" value="MBB3038958.1"/>
    <property type="molecule type" value="Genomic_DNA"/>
</dbReference>
<keyword evidence="3 6" id="KW-0812">Transmembrane</keyword>
<proteinExistence type="predicted"/>
<evidence type="ECO:0000313" key="8">
    <source>
        <dbReference type="EMBL" id="MBB3038958.1"/>
    </source>
</evidence>
<feature type="transmembrane region" description="Helical" evidence="6">
    <location>
        <begin position="322"/>
        <end position="346"/>
    </location>
</feature>
<gene>
    <name evidence="8" type="ORF">FHU29_003427</name>
</gene>
<feature type="transmembrane region" description="Helical" evidence="6">
    <location>
        <begin position="407"/>
        <end position="427"/>
    </location>
</feature>
<comment type="caution">
    <text evidence="8">The sequence shown here is derived from an EMBL/GenBank/DDBJ whole genome shotgun (WGS) entry which is preliminary data.</text>
</comment>
<dbReference type="OrthoDB" id="5118998at2"/>
<evidence type="ECO:0000259" key="7">
    <source>
        <dbReference type="Pfam" id="PF02687"/>
    </source>
</evidence>
<comment type="subcellular location">
    <subcellularLocation>
        <location evidence="1">Cell membrane</location>
        <topology evidence="1">Multi-pass membrane protein</topology>
    </subcellularLocation>
</comment>
<evidence type="ECO:0000256" key="3">
    <source>
        <dbReference type="ARBA" id="ARBA00022692"/>
    </source>
</evidence>
<feature type="transmembrane region" description="Helical" evidence="6">
    <location>
        <begin position="125"/>
        <end position="145"/>
    </location>
</feature>
<accession>A0A839RRW7</accession>
<feature type="transmembrane region" description="Helical" evidence="6">
    <location>
        <begin position="278"/>
        <end position="302"/>
    </location>
</feature>
<dbReference type="RefSeq" id="WP_083962169.1">
    <property type="nucleotide sequence ID" value="NZ_BDDI01000004.1"/>
</dbReference>
<dbReference type="AlphaFoldDB" id="A0A839RRW7"/>
<sequence>MSLIVQARTVGRIGAMTTRAEGLRTVSTWALPIVAFASSTALALTVFGGYNAFTARDSHPEAGMYQILAAIASILIIIPCFTLGLAAARLGARRRDMRLAALRLTGATPAQVVALSSVEAAVQGFIGAVIGTGVYVLCLPLVAQLPFQGNSFAISELWVGAPIVIVTAMGVVLLAVVSALVGLRSLAISPLGVAQRHAPPTPKWAFAAGAVVVVAVWSQINPAAIGIGGMLAGLVIVFLLVNLIGPFAVAVVGRLLVARAHNAESLIAARRILDDPKQVWRSVGGVTVASFVAAGTALLTALGTGSDDPSQVQLMTDMRLGVAFTLAVTFGLAAISAVLTQIASILDNRELYRNLSLAGTPFGVMNAARIRQVRTPVAVMSLVGAGFALGFLFPVTGMVLLTSPLALLQLAALIALGCGLVITAVYASKPVLRSVMKT</sequence>
<feature type="transmembrane region" description="Helical" evidence="6">
    <location>
        <begin position="65"/>
        <end position="88"/>
    </location>
</feature>
<dbReference type="InterPro" id="IPR003838">
    <property type="entry name" value="ABC3_permease_C"/>
</dbReference>
<dbReference type="Pfam" id="PF02687">
    <property type="entry name" value="FtsX"/>
    <property type="match status" value="1"/>
</dbReference>
<reference evidence="8 9" key="1">
    <citation type="submission" date="2020-08" db="EMBL/GenBank/DDBJ databases">
        <title>Sequencing the genomes of 1000 actinobacteria strains.</title>
        <authorList>
            <person name="Klenk H.-P."/>
        </authorList>
    </citation>
    <scope>NUCLEOTIDE SEQUENCE [LARGE SCALE GENOMIC DNA]</scope>
    <source>
        <strain evidence="8 9">DSM 45258</strain>
    </source>
</reference>